<dbReference type="GO" id="GO:0000981">
    <property type="term" value="F:DNA-binding transcription factor activity, RNA polymerase II-specific"/>
    <property type="evidence" value="ECO:0007669"/>
    <property type="project" value="TreeGrafter"/>
</dbReference>
<dbReference type="SUPFAM" id="SSF57667">
    <property type="entry name" value="beta-beta-alpha zinc fingers"/>
    <property type="match status" value="1"/>
</dbReference>
<protein>
    <recommendedName>
        <fullName evidence="7">C2H2-type domain-containing protein</fullName>
    </recommendedName>
</protein>
<keyword evidence="2" id="KW-0677">Repeat</keyword>
<evidence type="ECO:0000259" key="7">
    <source>
        <dbReference type="PROSITE" id="PS50157"/>
    </source>
</evidence>
<dbReference type="InterPro" id="IPR050329">
    <property type="entry name" value="GLI_C2H2-zinc-finger"/>
</dbReference>
<feature type="domain" description="C2H2-type" evidence="7">
    <location>
        <begin position="51"/>
        <end position="79"/>
    </location>
</feature>
<evidence type="ECO:0000256" key="4">
    <source>
        <dbReference type="ARBA" id="ARBA00022833"/>
    </source>
</evidence>
<dbReference type="GO" id="GO:0005634">
    <property type="term" value="C:nucleus"/>
    <property type="evidence" value="ECO:0007669"/>
    <property type="project" value="UniProtKB-ARBA"/>
</dbReference>
<dbReference type="AlphaFoldDB" id="A0A0T6BD54"/>
<dbReference type="PROSITE" id="PS00028">
    <property type="entry name" value="ZINC_FINGER_C2H2_1"/>
    <property type="match status" value="4"/>
</dbReference>
<evidence type="ECO:0000313" key="8">
    <source>
        <dbReference type="EMBL" id="KRT85260.1"/>
    </source>
</evidence>
<dbReference type="PANTHER" id="PTHR19818:SF163">
    <property type="entry name" value="C2H2-TYPE DOMAIN-CONTAINING PROTEIN"/>
    <property type="match status" value="1"/>
</dbReference>
<keyword evidence="1" id="KW-0479">Metal-binding</keyword>
<dbReference type="EMBL" id="LJIG01001680">
    <property type="protein sequence ID" value="KRT85260.1"/>
    <property type="molecule type" value="Genomic_DNA"/>
</dbReference>
<proteinExistence type="predicted"/>
<evidence type="ECO:0000256" key="1">
    <source>
        <dbReference type="ARBA" id="ARBA00022723"/>
    </source>
</evidence>
<reference evidence="8 9" key="1">
    <citation type="submission" date="2015-09" db="EMBL/GenBank/DDBJ databases">
        <title>Draft genome of the scarab beetle Oryctes borbonicus.</title>
        <authorList>
            <person name="Meyer J.M."/>
            <person name="Markov G.V."/>
            <person name="Baskaran P."/>
            <person name="Herrmann M."/>
            <person name="Sommer R.J."/>
            <person name="Roedelsperger C."/>
        </authorList>
    </citation>
    <scope>NUCLEOTIDE SEQUENCE [LARGE SCALE GENOMIC DNA]</scope>
    <source>
        <strain evidence="8">OB123</strain>
        <tissue evidence="8">Whole animal</tissue>
    </source>
</reference>
<feature type="region of interest" description="Disordered" evidence="6">
    <location>
        <begin position="410"/>
        <end position="442"/>
    </location>
</feature>
<evidence type="ECO:0000256" key="5">
    <source>
        <dbReference type="PROSITE-ProRule" id="PRU00042"/>
    </source>
</evidence>
<keyword evidence="3 5" id="KW-0863">Zinc-finger</keyword>
<dbReference type="GO" id="GO:0008270">
    <property type="term" value="F:zinc ion binding"/>
    <property type="evidence" value="ECO:0007669"/>
    <property type="project" value="UniProtKB-KW"/>
</dbReference>
<comment type="caution">
    <text evidence="8">The sequence shown here is derived from an EMBL/GenBank/DDBJ whole genome shotgun (WGS) entry which is preliminary data.</text>
</comment>
<dbReference type="InterPro" id="IPR013087">
    <property type="entry name" value="Znf_C2H2_type"/>
</dbReference>
<dbReference type="Gene3D" id="3.30.160.60">
    <property type="entry name" value="Classic Zinc Finger"/>
    <property type="match status" value="1"/>
</dbReference>
<keyword evidence="4" id="KW-0862">Zinc</keyword>
<evidence type="ECO:0000256" key="3">
    <source>
        <dbReference type="ARBA" id="ARBA00022771"/>
    </source>
</evidence>
<gene>
    <name evidence="8" type="ORF">AMK59_2893</name>
</gene>
<evidence type="ECO:0000256" key="2">
    <source>
        <dbReference type="ARBA" id="ARBA00022737"/>
    </source>
</evidence>
<sequence length="515" mass="59119">MQCSMHLETAYSFYMTCLETEQMLRRHNTRSVFAKKYAEEEYKNEEKKYQMICQTCNVQFSSKNMLDLHINVMHTKEDKPDGNIEGSDIQAEDDDMPELEMVYATKNYLDESSNSEQIRITRKRKGGKPPVLENQKHYLPNYKQAHVENETGINLSNIETEDEAIDDKIKLTENKIGNLKSNQNCSLADRSNSDIKMHRCRFCTKKFLRIGGLTRHVSLAHPERAKTCLVCKRMYTNKKSHKQQYGCQVQNVEEQNVGPWSVAWKMSLDKVRIYYRPIVGKSTHMCLICNRKCHSFIELEKHLNLKHPNAKCGLCSKSFPPIEYCTHVALGCSELVARQCFNYTSDGNCICPMCNAVLSNRKTLRAHMVQHLYDPLQCKTCGFKYTRITSYCQHIVKGCTRKSISTVTKSDLDTSMETNPETVTSTQEDPIDDESPESPTLNLISNNKSVKIEPTELLDQNGYLSSAELDCENENQEDNLEFIDVGSVTNEIQEDTPDLVYIVSNGDKTNEQHMH</sequence>
<dbReference type="GO" id="GO:0000978">
    <property type="term" value="F:RNA polymerase II cis-regulatory region sequence-specific DNA binding"/>
    <property type="evidence" value="ECO:0007669"/>
    <property type="project" value="TreeGrafter"/>
</dbReference>
<name>A0A0T6BD54_9SCAR</name>
<feature type="domain" description="C2H2-type" evidence="7">
    <location>
        <begin position="198"/>
        <end position="226"/>
    </location>
</feature>
<dbReference type="InterPro" id="IPR036236">
    <property type="entry name" value="Znf_C2H2_sf"/>
</dbReference>
<feature type="compositionally biased region" description="Polar residues" evidence="6">
    <location>
        <begin position="410"/>
        <end position="428"/>
    </location>
</feature>
<dbReference type="Proteomes" id="UP000051574">
    <property type="component" value="Unassembled WGS sequence"/>
</dbReference>
<accession>A0A0T6BD54</accession>
<evidence type="ECO:0000256" key="6">
    <source>
        <dbReference type="SAM" id="MobiDB-lite"/>
    </source>
</evidence>
<evidence type="ECO:0000313" key="9">
    <source>
        <dbReference type="Proteomes" id="UP000051574"/>
    </source>
</evidence>
<organism evidence="8 9">
    <name type="scientific">Oryctes borbonicus</name>
    <dbReference type="NCBI Taxonomy" id="1629725"/>
    <lineage>
        <taxon>Eukaryota</taxon>
        <taxon>Metazoa</taxon>
        <taxon>Ecdysozoa</taxon>
        <taxon>Arthropoda</taxon>
        <taxon>Hexapoda</taxon>
        <taxon>Insecta</taxon>
        <taxon>Pterygota</taxon>
        <taxon>Neoptera</taxon>
        <taxon>Endopterygota</taxon>
        <taxon>Coleoptera</taxon>
        <taxon>Polyphaga</taxon>
        <taxon>Scarabaeiformia</taxon>
        <taxon>Scarabaeidae</taxon>
        <taxon>Dynastinae</taxon>
        <taxon>Oryctes</taxon>
    </lineage>
</organism>
<dbReference type="PROSITE" id="PS50157">
    <property type="entry name" value="ZINC_FINGER_C2H2_2"/>
    <property type="match status" value="2"/>
</dbReference>
<dbReference type="SMART" id="SM00355">
    <property type="entry name" value="ZnF_C2H2"/>
    <property type="match status" value="5"/>
</dbReference>
<dbReference type="GO" id="GO:0045944">
    <property type="term" value="P:positive regulation of transcription by RNA polymerase II"/>
    <property type="evidence" value="ECO:0007669"/>
    <property type="project" value="UniProtKB-ARBA"/>
</dbReference>
<keyword evidence="9" id="KW-1185">Reference proteome</keyword>
<dbReference type="PANTHER" id="PTHR19818">
    <property type="entry name" value="ZINC FINGER PROTEIN ZIC AND GLI"/>
    <property type="match status" value="1"/>
</dbReference>